<organism evidence="4 5">
    <name type="scientific">Littorina saxatilis</name>
    <dbReference type="NCBI Taxonomy" id="31220"/>
    <lineage>
        <taxon>Eukaryota</taxon>
        <taxon>Metazoa</taxon>
        <taxon>Spiralia</taxon>
        <taxon>Lophotrochozoa</taxon>
        <taxon>Mollusca</taxon>
        <taxon>Gastropoda</taxon>
        <taxon>Caenogastropoda</taxon>
        <taxon>Littorinimorpha</taxon>
        <taxon>Littorinoidea</taxon>
        <taxon>Littorinidae</taxon>
        <taxon>Littorina</taxon>
    </lineage>
</organism>
<dbReference type="GO" id="GO:0003824">
    <property type="term" value="F:catalytic activity"/>
    <property type="evidence" value="ECO:0007669"/>
    <property type="project" value="InterPro"/>
</dbReference>
<sequence length="607" mass="66449">MGGVNGCFIPRHHHDEPKENGGLKGSKFKGHRRNLSATFNLSIIEDESESQSFVNINSATEEELMTLPGINRAIAKNIIDYRRQIGGYRRVEDLALVSGVGAEKLGRIRCDITIGIRNNGPASRDGSLHGSRVDGDSVRESKNGKGSNSQTLVNVNSANMFQLIKIKGLGMNLAENIVTYREKNGPYKSLDDLVKVKGIGGGILSAIRPYLCIDSSSPDTLPVPLSPSLPGPRSYPIIPNGKTPEDSGDASSVLPSNPTPLSDYQRRSMTSIENLLTILGPLAEVPKRPQLSEPFNFRHKNRRVVRVASWNLEQCSLDKVSNPGVKDVVCMSILENGFGIVAVQELSHDKALEEICQELNQPTLPNVRRWSGQRGKWKCAVSQVAGRMYRSVEYNGFLYDSSQNIELMSANLLEAAEENGKRLFARMPYVGFFRVNGQLDCVVVSVHLKATGLEGEDLDRTKAEVASMTDVLKSIADHVPSEKDVILVGDFNLGPDSEEFEKLRKKGYTNMIKVDTPTNISANNPAGSKCYDNIWISQQTLKVHSGKAGVVREGLTSPWIPNGWKWGGVVSDHCPVYTELYTNNDLDKGDLSIGADGIRFIIGADSG</sequence>
<feature type="domain" description="Helix-hairpin-helix DNA-binding motif class 1" evidence="3">
    <location>
        <begin position="62"/>
        <end position="81"/>
    </location>
</feature>
<dbReference type="AlphaFoldDB" id="A0AAN9BY76"/>
<gene>
    <name evidence="4" type="ORF">V1264_000151</name>
</gene>
<feature type="domain" description="Helix-hairpin-helix DNA-binding motif class 1" evidence="3">
    <location>
        <begin position="161"/>
        <end position="180"/>
    </location>
</feature>
<dbReference type="SMART" id="SM00278">
    <property type="entry name" value="HhH1"/>
    <property type="match status" value="4"/>
</dbReference>
<dbReference type="Pfam" id="PF03372">
    <property type="entry name" value="Exo_endo_phos"/>
    <property type="match status" value="1"/>
</dbReference>
<accession>A0AAN9BY76</accession>
<dbReference type="GO" id="GO:0005886">
    <property type="term" value="C:plasma membrane"/>
    <property type="evidence" value="ECO:0007669"/>
    <property type="project" value="TreeGrafter"/>
</dbReference>
<dbReference type="Gene3D" id="1.10.150.320">
    <property type="entry name" value="Photosystem II 12 kDa extrinsic protein"/>
    <property type="match status" value="2"/>
</dbReference>
<dbReference type="EMBL" id="JBAMIC010000001">
    <property type="protein sequence ID" value="KAK7114022.1"/>
    <property type="molecule type" value="Genomic_DNA"/>
</dbReference>
<proteinExistence type="predicted"/>
<dbReference type="Gene3D" id="3.60.10.10">
    <property type="entry name" value="Endonuclease/exonuclease/phosphatase"/>
    <property type="match status" value="1"/>
</dbReference>
<reference evidence="4 5" key="1">
    <citation type="submission" date="2024-02" db="EMBL/GenBank/DDBJ databases">
        <title>Chromosome-scale genome assembly of the rough periwinkle Littorina saxatilis.</title>
        <authorList>
            <person name="De Jode A."/>
            <person name="Faria R."/>
            <person name="Formenti G."/>
            <person name="Sims Y."/>
            <person name="Smith T.P."/>
            <person name="Tracey A."/>
            <person name="Wood J.M.D."/>
            <person name="Zagrodzka Z.B."/>
            <person name="Johannesson K."/>
            <person name="Butlin R.K."/>
            <person name="Leder E.H."/>
        </authorList>
    </citation>
    <scope>NUCLEOTIDE SEQUENCE [LARGE SCALE GENOMIC DNA]</scope>
    <source>
        <strain evidence="4">Snail1</strain>
        <tissue evidence="4">Muscle</tissue>
    </source>
</reference>
<evidence type="ECO:0000259" key="3">
    <source>
        <dbReference type="SMART" id="SM00278"/>
    </source>
</evidence>
<dbReference type="PANTHER" id="PTHR21180">
    <property type="entry name" value="ENDONUCLEASE/EXONUCLEASE/PHOSPHATASE FAMILY DOMAIN-CONTAINING PROTEIN 1"/>
    <property type="match status" value="1"/>
</dbReference>
<name>A0AAN9BY76_9CAEN</name>
<keyword evidence="5" id="KW-1185">Reference proteome</keyword>
<dbReference type="InterPro" id="IPR005135">
    <property type="entry name" value="Endo/exonuclease/phosphatase"/>
</dbReference>
<feature type="compositionally biased region" description="Polar residues" evidence="2">
    <location>
        <begin position="249"/>
        <end position="264"/>
    </location>
</feature>
<comment type="caution">
    <text evidence="4">The sequence shown here is derived from an EMBL/GenBank/DDBJ whole genome shotgun (WGS) entry which is preliminary data.</text>
</comment>
<dbReference type="PANTHER" id="PTHR21180:SF32">
    <property type="entry name" value="ENDONUCLEASE_EXONUCLEASE_PHOSPHATASE FAMILY DOMAIN-CONTAINING PROTEIN 1"/>
    <property type="match status" value="1"/>
</dbReference>
<evidence type="ECO:0000256" key="2">
    <source>
        <dbReference type="SAM" id="MobiDB-lite"/>
    </source>
</evidence>
<dbReference type="Proteomes" id="UP001374579">
    <property type="component" value="Unassembled WGS sequence"/>
</dbReference>
<dbReference type="InterPro" id="IPR051675">
    <property type="entry name" value="Endo/Exo/Phosphatase_dom_1"/>
</dbReference>
<dbReference type="InterPro" id="IPR010994">
    <property type="entry name" value="RuvA_2-like"/>
</dbReference>
<evidence type="ECO:0000313" key="4">
    <source>
        <dbReference type="EMBL" id="KAK7114022.1"/>
    </source>
</evidence>
<evidence type="ECO:0000256" key="1">
    <source>
        <dbReference type="ARBA" id="ARBA00015260"/>
    </source>
</evidence>
<dbReference type="SUPFAM" id="SSF47781">
    <property type="entry name" value="RuvA domain 2-like"/>
    <property type="match status" value="2"/>
</dbReference>
<dbReference type="Pfam" id="PF12836">
    <property type="entry name" value="HHH_3"/>
    <property type="match status" value="2"/>
</dbReference>
<dbReference type="InterPro" id="IPR003583">
    <property type="entry name" value="Hlx-hairpin-Hlx_DNA-bd_motif"/>
</dbReference>
<evidence type="ECO:0000313" key="5">
    <source>
        <dbReference type="Proteomes" id="UP001374579"/>
    </source>
</evidence>
<feature type="region of interest" description="Disordered" evidence="2">
    <location>
        <begin position="223"/>
        <end position="264"/>
    </location>
</feature>
<dbReference type="CDD" id="cd10283">
    <property type="entry name" value="MnuA_DNase1-like"/>
    <property type="match status" value="1"/>
</dbReference>
<feature type="region of interest" description="Disordered" evidence="2">
    <location>
        <begin position="121"/>
        <end position="151"/>
    </location>
</feature>
<dbReference type="InterPro" id="IPR036691">
    <property type="entry name" value="Endo/exonu/phosph_ase_sf"/>
</dbReference>
<dbReference type="SUPFAM" id="SSF56219">
    <property type="entry name" value="DNase I-like"/>
    <property type="match status" value="1"/>
</dbReference>
<feature type="region of interest" description="Disordered" evidence="2">
    <location>
        <begin position="1"/>
        <end position="27"/>
    </location>
</feature>
<feature type="compositionally biased region" description="Basic and acidic residues" evidence="2">
    <location>
        <begin position="131"/>
        <end position="143"/>
    </location>
</feature>
<dbReference type="GO" id="GO:0003677">
    <property type="term" value="F:DNA binding"/>
    <property type="evidence" value="ECO:0007669"/>
    <property type="project" value="InterPro"/>
</dbReference>
<dbReference type="GO" id="GO:0006281">
    <property type="term" value="P:DNA repair"/>
    <property type="evidence" value="ECO:0007669"/>
    <property type="project" value="InterPro"/>
</dbReference>
<feature type="domain" description="Helix-hairpin-helix DNA-binding motif class 1" evidence="3">
    <location>
        <begin position="92"/>
        <end position="111"/>
    </location>
</feature>
<protein>
    <recommendedName>
        <fullName evidence="1">Endonuclease/exonuclease/phosphatase family domain-containing protein 1</fullName>
    </recommendedName>
</protein>
<feature type="domain" description="Helix-hairpin-helix DNA-binding motif class 1" evidence="3">
    <location>
        <begin position="191"/>
        <end position="210"/>
    </location>
</feature>